<dbReference type="PROSITE" id="PS00086">
    <property type="entry name" value="CYTOCHROME_P450"/>
    <property type="match status" value="1"/>
</dbReference>
<keyword evidence="3 7" id="KW-0479">Metal-binding</keyword>
<dbReference type="GO" id="GO:0004497">
    <property type="term" value="F:monooxygenase activity"/>
    <property type="evidence" value="ECO:0007669"/>
    <property type="project" value="UniProtKB-KW"/>
</dbReference>
<gene>
    <name evidence="9" type="ORF">Pmi06nite_81970</name>
</gene>
<protein>
    <submittedName>
        <fullName evidence="9">Cytochrome P450</fullName>
    </submittedName>
</protein>
<dbReference type="Pfam" id="PF00067">
    <property type="entry name" value="p450"/>
    <property type="match status" value="1"/>
</dbReference>
<dbReference type="Gene3D" id="1.10.630.10">
    <property type="entry name" value="Cytochrome P450"/>
    <property type="match status" value="1"/>
</dbReference>
<dbReference type="GO" id="GO:0020037">
    <property type="term" value="F:heme binding"/>
    <property type="evidence" value="ECO:0007669"/>
    <property type="project" value="InterPro"/>
</dbReference>
<dbReference type="InterPro" id="IPR002397">
    <property type="entry name" value="Cyt_P450_B"/>
</dbReference>
<dbReference type="PANTHER" id="PTHR46696:SF1">
    <property type="entry name" value="CYTOCHROME P450 YJIB-RELATED"/>
    <property type="match status" value="1"/>
</dbReference>
<evidence type="ECO:0000256" key="1">
    <source>
        <dbReference type="ARBA" id="ARBA00010617"/>
    </source>
</evidence>
<keyword evidence="4 7" id="KW-0560">Oxidoreductase</keyword>
<dbReference type="Proteomes" id="UP000650628">
    <property type="component" value="Unassembled WGS sequence"/>
</dbReference>
<dbReference type="PANTHER" id="PTHR46696">
    <property type="entry name" value="P450, PUTATIVE (EUROFUNG)-RELATED"/>
    <property type="match status" value="1"/>
</dbReference>
<reference evidence="9 10" key="1">
    <citation type="submission" date="2021-01" db="EMBL/GenBank/DDBJ databases">
        <title>Whole genome shotgun sequence of Planotetraspora mira NBRC 15435.</title>
        <authorList>
            <person name="Komaki H."/>
            <person name="Tamura T."/>
        </authorList>
    </citation>
    <scope>NUCLEOTIDE SEQUENCE [LARGE SCALE GENOMIC DNA]</scope>
    <source>
        <strain evidence="9 10">NBRC 15435</strain>
    </source>
</reference>
<keyword evidence="6 7" id="KW-0503">Monooxygenase</keyword>
<sequence>MSADLVTSMSDTPPAEAPQFPMPRATGCPFDPPPFLRTLQADAPITRVRLWDGSAPWLISRYDHQRVLLSDPRISADAAHPHYPHATTGQKEVKKGMRTFINMDDPEHARLRRMVTAPFSIKRVEALRPAIQKIVDDLIDDMLAGPTPVDLVQAFALPVPSLVISELLGVPYADHDFFQQNSRLLVNRDTPPDEAMAAQHRLIDYLDRLIADKLADPGEDLLSYLAAQRVATGELSRQEAALMGRLLLVAGHETTANMIALGTLALLQHPDQLAALRETDDPKLIAGAVEELLRYLTIVHGGRRRVALEDIEIDGHTIRAGEGVILANDIGNRDATAFACPDRLDIHRDARRHVAFGFGVHQCLGQPLARVELQVVYGTLYRRIPTLRLAVDLDLVPFKHDAIVYGVYELPVAW</sequence>
<dbReference type="SUPFAM" id="SSF48264">
    <property type="entry name" value="Cytochrome P450"/>
    <property type="match status" value="1"/>
</dbReference>
<keyword evidence="10" id="KW-1185">Reference proteome</keyword>
<dbReference type="InterPro" id="IPR001128">
    <property type="entry name" value="Cyt_P450"/>
</dbReference>
<evidence type="ECO:0000256" key="7">
    <source>
        <dbReference type="RuleBase" id="RU000461"/>
    </source>
</evidence>
<dbReference type="RefSeq" id="WP_239114545.1">
    <property type="nucleotide sequence ID" value="NZ_BOOO01000056.1"/>
</dbReference>
<dbReference type="AlphaFoldDB" id="A0A8J3U913"/>
<evidence type="ECO:0000256" key="2">
    <source>
        <dbReference type="ARBA" id="ARBA00022617"/>
    </source>
</evidence>
<feature type="region of interest" description="Disordered" evidence="8">
    <location>
        <begin position="1"/>
        <end position="23"/>
    </location>
</feature>
<keyword evidence="2 7" id="KW-0349">Heme</keyword>
<dbReference type="GO" id="GO:0005506">
    <property type="term" value="F:iron ion binding"/>
    <property type="evidence" value="ECO:0007669"/>
    <property type="project" value="InterPro"/>
</dbReference>
<organism evidence="9 10">
    <name type="scientific">Planotetraspora mira</name>
    <dbReference type="NCBI Taxonomy" id="58121"/>
    <lineage>
        <taxon>Bacteria</taxon>
        <taxon>Bacillati</taxon>
        <taxon>Actinomycetota</taxon>
        <taxon>Actinomycetes</taxon>
        <taxon>Streptosporangiales</taxon>
        <taxon>Streptosporangiaceae</taxon>
        <taxon>Planotetraspora</taxon>
    </lineage>
</organism>
<accession>A0A8J3U913</accession>
<dbReference type="FunFam" id="1.10.630.10:FF:000018">
    <property type="entry name" value="Cytochrome P450 monooxygenase"/>
    <property type="match status" value="1"/>
</dbReference>
<comment type="similarity">
    <text evidence="1 7">Belongs to the cytochrome P450 family.</text>
</comment>
<comment type="caution">
    <text evidence="9">The sequence shown here is derived from an EMBL/GenBank/DDBJ whole genome shotgun (WGS) entry which is preliminary data.</text>
</comment>
<dbReference type="CDD" id="cd11030">
    <property type="entry name" value="CYP105-like"/>
    <property type="match status" value="1"/>
</dbReference>
<dbReference type="EMBL" id="BOOO01000056">
    <property type="protein sequence ID" value="GII34755.1"/>
    <property type="molecule type" value="Genomic_DNA"/>
</dbReference>
<evidence type="ECO:0000256" key="6">
    <source>
        <dbReference type="ARBA" id="ARBA00023033"/>
    </source>
</evidence>
<evidence type="ECO:0000256" key="3">
    <source>
        <dbReference type="ARBA" id="ARBA00022723"/>
    </source>
</evidence>
<evidence type="ECO:0000313" key="9">
    <source>
        <dbReference type="EMBL" id="GII34755.1"/>
    </source>
</evidence>
<proteinExistence type="inferred from homology"/>
<evidence type="ECO:0000313" key="10">
    <source>
        <dbReference type="Proteomes" id="UP000650628"/>
    </source>
</evidence>
<dbReference type="GO" id="GO:0016705">
    <property type="term" value="F:oxidoreductase activity, acting on paired donors, with incorporation or reduction of molecular oxygen"/>
    <property type="evidence" value="ECO:0007669"/>
    <property type="project" value="InterPro"/>
</dbReference>
<feature type="compositionally biased region" description="Polar residues" evidence="8">
    <location>
        <begin position="1"/>
        <end position="11"/>
    </location>
</feature>
<evidence type="ECO:0000256" key="5">
    <source>
        <dbReference type="ARBA" id="ARBA00023004"/>
    </source>
</evidence>
<evidence type="ECO:0000256" key="4">
    <source>
        <dbReference type="ARBA" id="ARBA00023002"/>
    </source>
</evidence>
<dbReference type="PRINTS" id="PR00385">
    <property type="entry name" value="P450"/>
</dbReference>
<dbReference type="InterPro" id="IPR036396">
    <property type="entry name" value="Cyt_P450_sf"/>
</dbReference>
<dbReference type="PRINTS" id="PR00359">
    <property type="entry name" value="BP450"/>
</dbReference>
<evidence type="ECO:0000256" key="8">
    <source>
        <dbReference type="SAM" id="MobiDB-lite"/>
    </source>
</evidence>
<name>A0A8J3U913_9ACTN</name>
<keyword evidence="5 7" id="KW-0408">Iron</keyword>
<dbReference type="InterPro" id="IPR017972">
    <property type="entry name" value="Cyt_P450_CS"/>
</dbReference>